<dbReference type="PANTHER" id="PTHR48068">
    <property type="entry name" value="TAF9 RNA POLYMERASE II, TATA BOX-BINDING PROTEIN (TBP)-ASSOCIATED FACTOR"/>
    <property type="match status" value="1"/>
</dbReference>
<feature type="compositionally biased region" description="Low complexity" evidence="6">
    <location>
        <begin position="29"/>
        <end position="54"/>
    </location>
</feature>
<feature type="region of interest" description="Disordered" evidence="6">
    <location>
        <begin position="1"/>
        <end position="62"/>
    </location>
</feature>
<dbReference type="Proteomes" id="UP000318582">
    <property type="component" value="Unassembled WGS sequence"/>
</dbReference>
<comment type="subcellular location">
    <subcellularLocation>
        <location evidence="1">Nucleus</location>
    </subcellularLocation>
</comment>
<reference evidence="7 8" key="1">
    <citation type="journal article" date="2019" name="Sci. Rep.">
        <title>Comparative genomics of chytrid fungi reveal insights into the obligate biotrophic and pathogenic lifestyle of Synchytrium endobioticum.</title>
        <authorList>
            <person name="van de Vossenberg B.T.L.H."/>
            <person name="Warris S."/>
            <person name="Nguyen H.D.T."/>
            <person name="van Gent-Pelzer M.P.E."/>
            <person name="Joly D.L."/>
            <person name="van de Geest H.C."/>
            <person name="Bonants P.J.M."/>
            <person name="Smith D.S."/>
            <person name="Levesque C.A."/>
            <person name="van der Lee T.A.J."/>
        </authorList>
    </citation>
    <scope>NUCLEOTIDE SEQUENCE [LARGE SCALE GENOMIC DNA]</scope>
    <source>
        <strain evidence="7 8">CBS 809.83</strain>
    </source>
</reference>
<organism evidence="7 8">
    <name type="scientific">Powellomyces hirtus</name>
    <dbReference type="NCBI Taxonomy" id="109895"/>
    <lineage>
        <taxon>Eukaryota</taxon>
        <taxon>Fungi</taxon>
        <taxon>Fungi incertae sedis</taxon>
        <taxon>Chytridiomycota</taxon>
        <taxon>Chytridiomycota incertae sedis</taxon>
        <taxon>Chytridiomycetes</taxon>
        <taxon>Spizellomycetales</taxon>
        <taxon>Powellomycetaceae</taxon>
        <taxon>Powellomyces</taxon>
    </lineage>
</organism>
<dbReference type="InterPro" id="IPR009072">
    <property type="entry name" value="Histone-fold"/>
</dbReference>
<proteinExistence type="inferred from homology"/>
<gene>
    <name evidence="7" type="ORF">PhCBS80983_g02424</name>
</gene>
<dbReference type="CDD" id="cd07979">
    <property type="entry name" value="HFD_TAF9"/>
    <property type="match status" value="1"/>
</dbReference>
<evidence type="ECO:0000256" key="3">
    <source>
        <dbReference type="ARBA" id="ARBA00023015"/>
    </source>
</evidence>
<feature type="region of interest" description="Disordered" evidence="6">
    <location>
        <begin position="196"/>
        <end position="303"/>
    </location>
</feature>
<dbReference type="Pfam" id="PF02291">
    <property type="entry name" value="TFIID-31kDa"/>
    <property type="match status" value="1"/>
</dbReference>
<accession>A0A507E5Z5</accession>
<sequence length="303" mass="32121">MTVPSMDDPSTQTSDGTFPVPPETQNTVPTASLSSTPQLSQLQSSSTLTATPTAHSGHQDGINPETAALLAAAAAHGRQDAVQLPRDAKLVSLMLQGMGIADYEPRVIPQLLEFMHRYVLDILGDAQTYAEHANHNTITADDVRIAIEGRAAHSFTSPPRREFLEAVATKKNAVPLPLIPEKFGVRLPPERHTLTSTNFQISVKRANPPSSSRHPPSFVSSNSMAGASHPTSPNGRHMGAPGTNSRASPQAPGRMGANTPTVAQAPSIYSAPPPMMPTMTAAKPSAGNDDDYDEEEGDDPMVQ</sequence>
<name>A0A507E5Z5_9FUNG</name>
<keyword evidence="3" id="KW-0805">Transcription regulation</keyword>
<dbReference type="STRING" id="109895.A0A507E5Z5"/>
<evidence type="ECO:0000256" key="4">
    <source>
        <dbReference type="ARBA" id="ARBA00023163"/>
    </source>
</evidence>
<dbReference type="AlphaFoldDB" id="A0A507E5Z5"/>
<dbReference type="GO" id="GO:0016251">
    <property type="term" value="F:RNA polymerase II general transcription initiation factor activity"/>
    <property type="evidence" value="ECO:0007669"/>
    <property type="project" value="TreeGrafter"/>
</dbReference>
<dbReference type="GO" id="GO:0005669">
    <property type="term" value="C:transcription factor TFIID complex"/>
    <property type="evidence" value="ECO:0007669"/>
    <property type="project" value="TreeGrafter"/>
</dbReference>
<keyword evidence="5" id="KW-0539">Nucleus</keyword>
<evidence type="ECO:0000313" key="8">
    <source>
        <dbReference type="Proteomes" id="UP000318582"/>
    </source>
</evidence>
<evidence type="ECO:0000256" key="5">
    <source>
        <dbReference type="ARBA" id="ARBA00023242"/>
    </source>
</evidence>
<protein>
    <recommendedName>
        <fullName evidence="9">Transcription initiation factor TFIID subunit 9</fullName>
    </recommendedName>
</protein>
<keyword evidence="8" id="KW-1185">Reference proteome</keyword>
<evidence type="ECO:0000256" key="6">
    <source>
        <dbReference type="SAM" id="MobiDB-lite"/>
    </source>
</evidence>
<feature type="compositionally biased region" description="Low complexity" evidence="6">
    <location>
        <begin position="208"/>
        <end position="223"/>
    </location>
</feature>
<dbReference type="SUPFAM" id="SSF47113">
    <property type="entry name" value="Histone-fold"/>
    <property type="match status" value="1"/>
</dbReference>
<evidence type="ECO:0000256" key="1">
    <source>
        <dbReference type="ARBA" id="ARBA00004123"/>
    </source>
</evidence>
<evidence type="ECO:0000256" key="2">
    <source>
        <dbReference type="ARBA" id="ARBA00007646"/>
    </source>
</evidence>
<dbReference type="EMBL" id="QEAQ01000024">
    <property type="protein sequence ID" value="TPX59503.1"/>
    <property type="molecule type" value="Genomic_DNA"/>
</dbReference>
<evidence type="ECO:0000313" key="7">
    <source>
        <dbReference type="EMBL" id="TPX59503.1"/>
    </source>
</evidence>
<keyword evidence="4" id="KW-0804">Transcription</keyword>
<dbReference type="InterPro" id="IPR003162">
    <property type="entry name" value="TFIID-31"/>
</dbReference>
<dbReference type="GO" id="GO:0003713">
    <property type="term" value="F:transcription coactivator activity"/>
    <property type="evidence" value="ECO:0007669"/>
    <property type="project" value="TreeGrafter"/>
</dbReference>
<dbReference type="GO" id="GO:0000124">
    <property type="term" value="C:SAGA complex"/>
    <property type="evidence" value="ECO:0007669"/>
    <property type="project" value="TreeGrafter"/>
</dbReference>
<dbReference type="InterPro" id="IPR051431">
    <property type="entry name" value="TFIID_subunit_9"/>
</dbReference>
<comment type="similarity">
    <text evidence="2">Belongs to the TAF9 family.</text>
</comment>
<dbReference type="GO" id="GO:0051123">
    <property type="term" value="P:RNA polymerase II preinitiation complex assembly"/>
    <property type="evidence" value="ECO:0007669"/>
    <property type="project" value="TreeGrafter"/>
</dbReference>
<feature type="compositionally biased region" description="Acidic residues" evidence="6">
    <location>
        <begin position="288"/>
        <end position="303"/>
    </location>
</feature>
<dbReference type="PANTHER" id="PTHR48068:SF4">
    <property type="entry name" value="TATA-BOX BINDING PROTEIN ASSOCIATED FACTOR 9"/>
    <property type="match status" value="1"/>
</dbReference>
<evidence type="ECO:0008006" key="9">
    <source>
        <dbReference type="Google" id="ProtNLM"/>
    </source>
</evidence>
<comment type="caution">
    <text evidence="7">The sequence shown here is derived from an EMBL/GenBank/DDBJ whole genome shotgun (WGS) entry which is preliminary data.</text>
</comment>
<dbReference type="Gene3D" id="1.10.20.10">
    <property type="entry name" value="Histone, subunit A"/>
    <property type="match status" value="1"/>
</dbReference>
<dbReference type="GO" id="GO:0046982">
    <property type="term" value="F:protein heterodimerization activity"/>
    <property type="evidence" value="ECO:0007669"/>
    <property type="project" value="InterPro"/>
</dbReference>